<organism evidence="2 3">
    <name type="scientific">Strigomonas culicis</name>
    <dbReference type="NCBI Taxonomy" id="28005"/>
    <lineage>
        <taxon>Eukaryota</taxon>
        <taxon>Discoba</taxon>
        <taxon>Euglenozoa</taxon>
        <taxon>Kinetoplastea</taxon>
        <taxon>Metakinetoplastina</taxon>
        <taxon>Trypanosomatida</taxon>
        <taxon>Trypanosomatidae</taxon>
        <taxon>Strigomonadinae</taxon>
        <taxon>Strigomonas</taxon>
    </lineage>
</organism>
<dbReference type="AlphaFoldDB" id="S9TJR6"/>
<gene>
    <name evidence="2" type="ORF">STCU_10005</name>
</gene>
<feature type="compositionally biased region" description="Polar residues" evidence="1">
    <location>
        <begin position="309"/>
        <end position="319"/>
    </location>
</feature>
<evidence type="ECO:0000256" key="1">
    <source>
        <dbReference type="SAM" id="MobiDB-lite"/>
    </source>
</evidence>
<feature type="region of interest" description="Disordered" evidence="1">
    <location>
        <begin position="132"/>
        <end position="154"/>
    </location>
</feature>
<dbReference type="Proteomes" id="UP000015354">
    <property type="component" value="Unassembled WGS sequence"/>
</dbReference>
<comment type="caution">
    <text evidence="2">The sequence shown here is derived from an EMBL/GenBank/DDBJ whole genome shotgun (WGS) entry which is preliminary data.</text>
</comment>
<dbReference type="EMBL" id="ATMH01009968">
    <property type="protein sequence ID" value="EPY18377.1"/>
    <property type="molecule type" value="Genomic_DNA"/>
</dbReference>
<protein>
    <submittedName>
        <fullName evidence="2">Uncharacterized protein</fullName>
    </submittedName>
</protein>
<proteinExistence type="predicted"/>
<accession>S9TJR6</accession>
<sequence>MQSALNSDRGSLLRFTTADASAIDSSPFNRSKTVTQGPIPTDRAPRGARPARNESPVRRDPKFTSLLVSLIGDAEGSGARAGTSEARSSRLSVSQLPSCFHSGARSGGRTPEEAAASMAVCCFVADRPTSGASRRGAAATHGEDGSQLPSGYDSALGLGGALPPVAAQKPAAPRASTRASQDAWLRAGAEPCSLLADAAVGSGEAHAETAPVCADGSGGAAAQGQTSLVGLGLSGDGSGLGAYGPGGFHAWHSSATAGEGPLRHSGANGSGGDANGSGTLDPVWLVSILQSSALHAPAADRYAADPDSETTALTHTSQCADRAAPGGSVLWDSTLPPLRSPVRHAAAAARAEGGPPRSDGCEVSREVVLQRQRDLAAVLAQSRSLSPSASLQQSALRDSCGAARTSLLPDTTHELEAMERSKDAVAARACQPVDPNTVGQTRHTRKRNKQQEILDVSGVPYVDSPNLTDDEDRVAARAKEAAHARFVNDWANRGLFLQRQEREAQLAEARWRRQARKKNRTPAVFAVQYETGTAPAGKPPRCRRSEK</sequence>
<feature type="region of interest" description="Disordered" evidence="1">
    <location>
        <begin position="75"/>
        <end position="94"/>
    </location>
</feature>
<feature type="region of interest" description="Disordered" evidence="1">
    <location>
        <begin position="300"/>
        <end position="335"/>
    </location>
</feature>
<dbReference type="OrthoDB" id="266530at2759"/>
<reference evidence="2 3" key="1">
    <citation type="journal article" date="2013" name="PLoS ONE">
        <title>Predicting the Proteins of Angomonas deanei, Strigomonas culicis and Their Respective Endosymbionts Reveals New Aspects of the Trypanosomatidae Family.</title>
        <authorList>
            <person name="Motta M.C."/>
            <person name="Martins A.C."/>
            <person name="de Souza S.S."/>
            <person name="Catta-Preta C.M."/>
            <person name="Silva R."/>
            <person name="Klein C.C."/>
            <person name="de Almeida L.G."/>
            <person name="de Lima Cunha O."/>
            <person name="Ciapina L.P."/>
            <person name="Brocchi M."/>
            <person name="Colabardini A.C."/>
            <person name="de Araujo Lima B."/>
            <person name="Machado C.R."/>
            <person name="de Almeida Soares C.M."/>
            <person name="Probst C.M."/>
            <person name="de Menezes C.B."/>
            <person name="Thompson C.E."/>
            <person name="Bartholomeu D.C."/>
            <person name="Gradia D.F."/>
            <person name="Pavoni D.P."/>
            <person name="Grisard E.C."/>
            <person name="Fantinatti-Garboggini F."/>
            <person name="Marchini F.K."/>
            <person name="Rodrigues-Luiz G.F."/>
            <person name="Wagner G."/>
            <person name="Goldman G.H."/>
            <person name="Fietto J.L."/>
            <person name="Elias M.C."/>
            <person name="Goldman M.H."/>
            <person name="Sagot M.F."/>
            <person name="Pereira M."/>
            <person name="Stoco P.H."/>
            <person name="de Mendonca-Neto R.P."/>
            <person name="Teixeira S.M."/>
            <person name="Maciel T.E."/>
            <person name="de Oliveira Mendes T.A."/>
            <person name="Urmenyi T.P."/>
            <person name="de Souza W."/>
            <person name="Schenkman S."/>
            <person name="de Vasconcelos A.T."/>
        </authorList>
    </citation>
    <scope>NUCLEOTIDE SEQUENCE [LARGE SCALE GENOMIC DNA]</scope>
</reference>
<evidence type="ECO:0000313" key="3">
    <source>
        <dbReference type="Proteomes" id="UP000015354"/>
    </source>
</evidence>
<evidence type="ECO:0000313" key="2">
    <source>
        <dbReference type="EMBL" id="EPY18377.1"/>
    </source>
</evidence>
<feature type="region of interest" description="Disordered" evidence="1">
    <location>
        <begin position="23"/>
        <end position="60"/>
    </location>
</feature>
<feature type="compositionally biased region" description="Polar residues" evidence="1">
    <location>
        <begin position="23"/>
        <end position="38"/>
    </location>
</feature>
<keyword evidence="3" id="KW-1185">Reference proteome</keyword>
<feature type="compositionally biased region" description="Polar residues" evidence="1">
    <location>
        <begin position="85"/>
        <end position="94"/>
    </location>
</feature>
<feature type="compositionally biased region" description="Basic and acidic residues" evidence="1">
    <location>
        <begin position="51"/>
        <end position="60"/>
    </location>
</feature>
<name>S9TJR6_9TRYP</name>
<feature type="region of interest" description="Disordered" evidence="1">
    <location>
        <begin position="343"/>
        <end position="362"/>
    </location>
</feature>